<organism evidence="9 10">
    <name type="scientific">Humicola insolens</name>
    <name type="common">Soft-rot fungus</name>
    <dbReference type="NCBI Taxonomy" id="85995"/>
    <lineage>
        <taxon>Eukaryota</taxon>
        <taxon>Fungi</taxon>
        <taxon>Dikarya</taxon>
        <taxon>Ascomycota</taxon>
        <taxon>Pezizomycotina</taxon>
        <taxon>Sordariomycetes</taxon>
        <taxon>Sordariomycetidae</taxon>
        <taxon>Sordariales</taxon>
        <taxon>Chaetomiaceae</taxon>
        <taxon>Mycothermus</taxon>
    </lineage>
</organism>
<gene>
    <name evidence="9" type="ORF">VTJ49DRAFT_7425</name>
</gene>
<evidence type="ECO:0000256" key="3">
    <source>
        <dbReference type="ARBA" id="ARBA00023015"/>
    </source>
</evidence>
<dbReference type="Pfam" id="PF04082">
    <property type="entry name" value="Fungal_trans"/>
    <property type="match status" value="1"/>
</dbReference>
<dbReference type="InterPro" id="IPR050815">
    <property type="entry name" value="TF_fung"/>
</dbReference>
<evidence type="ECO:0000256" key="2">
    <source>
        <dbReference type="ARBA" id="ARBA00022723"/>
    </source>
</evidence>
<evidence type="ECO:0000259" key="8">
    <source>
        <dbReference type="PROSITE" id="PS50048"/>
    </source>
</evidence>
<feature type="domain" description="Zn(2)-C6 fungal-type" evidence="8">
    <location>
        <begin position="25"/>
        <end position="55"/>
    </location>
</feature>
<dbReference type="InterPro" id="IPR001138">
    <property type="entry name" value="Zn2Cys6_DnaBD"/>
</dbReference>
<reference evidence="9 10" key="1">
    <citation type="journal article" date="2024" name="Commun. Biol.">
        <title>Comparative genomic analysis of thermophilic fungi reveals convergent evolutionary adaptations and gene losses.</title>
        <authorList>
            <person name="Steindorff A.S."/>
            <person name="Aguilar-Pontes M.V."/>
            <person name="Robinson A.J."/>
            <person name="Andreopoulos B."/>
            <person name="LaButti K."/>
            <person name="Kuo A."/>
            <person name="Mondo S."/>
            <person name="Riley R."/>
            <person name="Otillar R."/>
            <person name="Haridas S."/>
            <person name="Lipzen A."/>
            <person name="Grimwood J."/>
            <person name="Schmutz J."/>
            <person name="Clum A."/>
            <person name="Reid I.D."/>
            <person name="Moisan M.C."/>
            <person name="Butler G."/>
            <person name="Nguyen T.T.M."/>
            <person name="Dewar K."/>
            <person name="Conant G."/>
            <person name="Drula E."/>
            <person name="Henrissat B."/>
            <person name="Hansel C."/>
            <person name="Singer S."/>
            <person name="Hutchinson M.I."/>
            <person name="de Vries R.P."/>
            <person name="Natvig D.O."/>
            <person name="Powell A.J."/>
            <person name="Tsang A."/>
            <person name="Grigoriev I.V."/>
        </authorList>
    </citation>
    <scope>NUCLEOTIDE SEQUENCE [LARGE SCALE GENOMIC DNA]</scope>
    <source>
        <strain evidence="9 10">CBS 620.91</strain>
    </source>
</reference>
<evidence type="ECO:0000256" key="7">
    <source>
        <dbReference type="SAM" id="MobiDB-lite"/>
    </source>
</evidence>
<evidence type="ECO:0000313" key="9">
    <source>
        <dbReference type="EMBL" id="KAL1841094.1"/>
    </source>
</evidence>
<feature type="compositionally biased region" description="Basic residues" evidence="7">
    <location>
        <begin position="1"/>
        <end position="11"/>
    </location>
</feature>
<dbReference type="SUPFAM" id="SSF57701">
    <property type="entry name" value="Zn2/Cys6 DNA-binding domain"/>
    <property type="match status" value="1"/>
</dbReference>
<proteinExistence type="predicted"/>
<dbReference type="Pfam" id="PF00172">
    <property type="entry name" value="Zn_clus"/>
    <property type="match status" value="1"/>
</dbReference>
<keyword evidence="3" id="KW-0805">Transcription regulation</keyword>
<dbReference type="InterPro" id="IPR036864">
    <property type="entry name" value="Zn2-C6_fun-type_DNA-bd_sf"/>
</dbReference>
<dbReference type="CDD" id="cd00067">
    <property type="entry name" value="GAL4"/>
    <property type="match status" value="1"/>
</dbReference>
<evidence type="ECO:0000256" key="6">
    <source>
        <dbReference type="ARBA" id="ARBA00023242"/>
    </source>
</evidence>
<keyword evidence="2" id="KW-0479">Metal-binding</keyword>
<dbReference type="Proteomes" id="UP001583172">
    <property type="component" value="Unassembled WGS sequence"/>
</dbReference>
<dbReference type="PROSITE" id="PS00463">
    <property type="entry name" value="ZN2_CY6_FUNGAL_1"/>
    <property type="match status" value="1"/>
</dbReference>
<evidence type="ECO:0000313" key="10">
    <source>
        <dbReference type="Proteomes" id="UP001583172"/>
    </source>
</evidence>
<keyword evidence="4" id="KW-0238">DNA-binding</keyword>
<dbReference type="Gene3D" id="4.10.240.10">
    <property type="entry name" value="Zn(2)-C6 fungal-type DNA-binding domain"/>
    <property type="match status" value="1"/>
</dbReference>
<dbReference type="PROSITE" id="PS50048">
    <property type="entry name" value="ZN2_CY6_FUNGAL_2"/>
    <property type="match status" value="1"/>
</dbReference>
<dbReference type="SMART" id="SM00066">
    <property type="entry name" value="GAL4"/>
    <property type="match status" value="1"/>
</dbReference>
<evidence type="ECO:0000256" key="5">
    <source>
        <dbReference type="ARBA" id="ARBA00023163"/>
    </source>
</evidence>
<comment type="subcellular location">
    <subcellularLocation>
        <location evidence="1">Nucleus</location>
    </subcellularLocation>
</comment>
<keyword evidence="6" id="KW-0539">Nucleus</keyword>
<dbReference type="InterPro" id="IPR007219">
    <property type="entry name" value="XnlR_reg_dom"/>
</dbReference>
<accession>A0ABR3VGW9</accession>
<name>A0ABR3VGW9_HUMIN</name>
<sequence>MTVTKRARRSGNPKSGQPRQLPGSACEECRRRKLRCDRQRPKCGTCVDAGIVCEVNNNRLPRGPKKGDLKALRSRLVALEQRLNIDVDRSRSGPEVPILSVCTNTTTAIDQPSPVTPPAPSTTTAIAFPALTLIAEFFGVSFPWDTTITTVTTPRRADNPGGRSDALRPMYFDRVHPNIPIFNQARYFARTRGRETTSPSALSLQYAMWTMAMAHSSQFEGLHPLLYREVRRMLEAFELAGDGTESDSFSTSILPVPIEHIQVWLLVAFYELARVGHHRASVSAGRAFRLIQLARLHEMDSNGEGLEDSEDDVAMEERRRTFWVAYCLDRSIALRNGCPLTLTEELVSNTRLPSPELAFQGGYPTRGCLLAEALASDLSDQNDQTVQSPLAQCAIAMTLCGRVLSHGHTSRVERVLTHSLSLPSYLHGNIAPFDFWLRHEWLEGMLNRQLDIIAAMMPLPSAIASPLLSFSLMMVHATTILHCQIAETSGMTMDHPQRVAEYHARATRGAREIAALAKAHEQIGYFKPNGVARTHASIETGN</sequence>
<keyword evidence="5" id="KW-0804">Transcription</keyword>
<protein>
    <recommendedName>
        <fullName evidence="8">Zn(2)-C6 fungal-type domain-containing protein</fullName>
    </recommendedName>
</protein>
<dbReference type="EMBL" id="JAZGSY010000087">
    <property type="protein sequence ID" value="KAL1841094.1"/>
    <property type="molecule type" value="Genomic_DNA"/>
</dbReference>
<dbReference type="SMART" id="SM00906">
    <property type="entry name" value="Fungal_trans"/>
    <property type="match status" value="1"/>
</dbReference>
<keyword evidence="10" id="KW-1185">Reference proteome</keyword>
<feature type="region of interest" description="Disordered" evidence="7">
    <location>
        <begin position="1"/>
        <end position="23"/>
    </location>
</feature>
<evidence type="ECO:0000256" key="4">
    <source>
        <dbReference type="ARBA" id="ARBA00023125"/>
    </source>
</evidence>
<evidence type="ECO:0000256" key="1">
    <source>
        <dbReference type="ARBA" id="ARBA00004123"/>
    </source>
</evidence>
<dbReference type="PANTHER" id="PTHR47338:SF3">
    <property type="entry name" value="C6 FINGER DOMAIN TRANSCRIPTION FACTOR DBAA-RELATED"/>
    <property type="match status" value="1"/>
</dbReference>
<comment type="caution">
    <text evidence="9">The sequence shown here is derived from an EMBL/GenBank/DDBJ whole genome shotgun (WGS) entry which is preliminary data.</text>
</comment>
<dbReference type="CDD" id="cd12148">
    <property type="entry name" value="fungal_TF_MHR"/>
    <property type="match status" value="1"/>
</dbReference>
<dbReference type="PANTHER" id="PTHR47338">
    <property type="entry name" value="ZN(II)2CYS6 TRANSCRIPTION FACTOR (EUROFUNG)-RELATED"/>
    <property type="match status" value="1"/>
</dbReference>